<dbReference type="Proteomes" id="UP000596660">
    <property type="component" value="Unplaced"/>
</dbReference>
<organism evidence="16 17">
    <name type="scientific">Chenopodium quinoa</name>
    <name type="common">Quinoa</name>
    <dbReference type="NCBI Taxonomy" id="63459"/>
    <lineage>
        <taxon>Eukaryota</taxon>
        <taxon>Viridiplantae</taxon>
        <taxon>Streptophyta</taxon>
        <taxon>Embryophyta</taxon>
        <taxon>Tracheophyta</taxon>
        <taxon>Spermatophyta</taxon>
        <taxon>Magnoliopsida</taxon>
        <taxon>eudicotyledons</taxon>
        <taxon>Gunneridae</taxon>
        <taxon>Pentapetalae</taxon>
        <taxon>Caryophyllales</taxon>
        <taxon>Chenopodiaceae</taxon>
        <taxon>Chenopodioideae</taxon>
        <taxon>Atripliceae</taxon>
        <taxon>Chenopodium</taxon>
    </lineage>
</organism>
<evidence type="ECO:0000256" key="12">
    <source>
        <dbReference type="ARBA" id="ARBA00073453"/>
    </source>
</evidence>
<feature type="domain" description="XPG-I" evidence="14">
    <location>
        <begin position="129"/>
        <end position="199"/>
    </location>
</feature>
<evidence type="ECO:0000313" key="16">
    <source>
        <dbReference type="EnsemblPlants" id="AUR62033368-RA:cds"/>
    </source>
</evidence>
<evidence type="ECO:0000256" key="3">
    <source>
        <dbReference type="ARBA" id="ARBA00022722"/>
    </source>
</evidence>
<dbReference type="Gene3D" id="1.10.150.20">
    <property type="entry name" value="5' to 3' exonuclease, C-terminal subdomain"/>
    <property type="match status" value="1"/>
</dbReference>
<evidence type="ECO:0000313" key="17">
    <source>
        <dbReference type="Proteomes" id="UP000596660"/>
    </source>
</evidence>
<evidence type="ECO:0000256" key="5">
    <source>
        <dbReference type="ARBA" id="ARBA00022759"/>
    </source>
</evidence>
<evidence type="ECO:0000259" key="15">
    <source>
        <dbReference type="SMART" id="SM00485"/>
    </source>
</evidence>
<feature type="domain" description="XPG N-terminal" evidence="15">
    <location>
        <begin position="1"/>
        <end position="97"/>
    </location>
</feature>
<dbReference type="InterPro" id="IPR029060">
    <property type="entry name" value="PIN-like_dom_sf"/>
</dbReference>
<evidence type="ECO:0000256" key="7">
    <source>
        <dbReference type="ARBA" id="ARBA00022801"/>
    </source>
</evidence>
<dbReference type="SUPFAM" id="SSF47807">
    <property type="entry name" value="5' to 3' exonuclease, C-terminal subdomain"/>
    <property type="match status" value="1"/>
</dbReference>
<accession>A0A803MQ17</accession>
<dbReference type="AlphaFoldDB" id="A0A803MQ17"/>
<reference evidence="16" key="1">
    <citation type="journal article" date="2017" name="Nature">
        <title>The genome of Chenopodium quinoa.</title>
        <authorList>
            <person name="Jarvis D.E."/>
            <person name="Ho Y.S."/>
            <person name="Lightfoot D.J."/>
            <person name="Schmoeckel S.M."/>
            <person name="Li B."/>
            <person name="Borm T.J.A."/>
            <person name="Ohyanagi H."/>
            <person name="Mineta K."/>
            <person name="Michell C.T."/>
            <person name="Saber N."/>
            <person name="Kharbatia N.M."/>
            <person name="Rupper R.R."/>
            <person name="Sharp A.R."/>
            <person name="Dally N."/>
            <person name="Boughton B.A."/>
            <person name="Woo Y.H."/>
            <person name="Gao G."/>
            <person name="Schijlen E.G.W.M."/>
            <person name="Guo X."/>
            <person name="Momin A.A."/>
            <person name="Negrao S."/>
            <person name="Al-Babili S."/>
            <person name="Gehring C."/>
            <person name="Roessner U."/>
            <person name="Jung C."/>
            <person name="Murphy K."/>
            <person name="Arold S.T."/>
            <person name="Gojobori T."/>
            <person name="van der Linden C.G."/>
            <person name="van Loo E.N."/>
            <person name="Jellen E.N."/>
            <person name="Maughan P.J."/>
            <person name="Tester M."/>
        </authorList>
    </citation>
    <scope>NUCLEOTIDE SEQUENCE [LARGE SCALE GENOMIC DNA]</scope>
    <source>
        <strain evidence="16">cv. PI 614886</strain>
    </source>
</reference>
<dbReference type="FunFam" id="3.40.50.1010:FF:000032">
    <property type="entry name" value="Flap endonuclease GEN-like 1"/>
    <property type="match status" value="1"/>
</dbReference>
<evidence type="ECO:0000256" key="13">
    <source>
        <dbReference type="SAM" id="MobiDB-lite"/>
    </source>
</evidence>
<dbReference type="PANTHER" id="PTHR11081:SF59">
    <property type="entry name" value="FI23547P1"/>
    <property type="match status" value="1"/>
</dbReference>
<dbReference type="SMART" id="SM00484">
    <property type="entry name" value="XPGI"/>
    <property type="match status" value="1"/>
</dbReference>
<proteinExistence type="inferred from homology"/>
<dbReference type="EnsemblPlants" id="AUR62033368-RA">
    <property type="protein sequence ID" value="AUR62033368-RA:cds"/>
    <property type="gene ID" value="AUR62033368"/>
</dbReference>
<dbReference type="GO" id="GO:0017108">
    <property type="term" value="F:5'-flap endonuclease activity"/>
    <property type="evidence" value="ECO:0007669"/>
    <property type="project" value="EnsemblPlants"/>
</dbReference>
<dbReference type="GO" id="GO:0003677">
    <property type="term" value="F:DNA binding"/>
    <property type="evidence" value="ECO:0007669"/>
    <property type="project" value="InterPro"/>
</dbReference>
<dbReference type="PANTHER" id="PTHR11081">
    <property type="entry name" value="FLAP ENDONUCLEASE FAMILY MEMBER"/>
    <property type="match status" value="1"/>
</dbReference>
<dbReference type="GO" id="GO:0006281">
    <property type="term" value="P:DNA repair"/>
    <property type="evidence" value="ECO:0007669"/>
    <property type="project" value="UniProtKB-KW"/>
</dbReference>
<dbReference type="GO" id="GO:0008821">
    <property type="term" value="F:crossover junction DNA endonuclease activity"/>
    <property type="evidence" value="ECO:0007669"/>
    <property type="project" value="EnsemblPlants"/>
</dbReference>
<dbReference type="SUPFAM" id="SSF88723">
    <property type="entry name" value="PIN domain-like"/>
    <property type="match status" value="1"/>
</dbReference>
<keyword evidence="10" id="KW-0539">Nucleus</keyword>
<evidence type="ECO:0000256" key="10">
    <source>
        <dbReference type="ARBA" id="ARBA00023242"/>
    </source>
</evidence>
<keyword evidence="6" id="KW-0227">DNA damage</keyword>
<dbReference type="InterPro" id="IPR006085">
    <property type="entry name" value="XPG_DNA_repair_N"/>
</dbReference>
<dbReference type="GO" id="GO:0009650">
    <property type="term" value="P:UV protection"/>
    <property type="evidence" value="ECO:0007669"/>
    <property type="project" value="EnsemblPlants"/>
</dbReference>
<evidence type="ECO:0000256" key="1">
    <source>
        <dbReference type="ARBA" id="ARBA00001946"/>
    </source>
</evidence>
<dbReference type="PRINTS" id="PR00853">
    <property type="entry name" value="XPGRADSUPER"/>
</dbReference>
<protein>
    <recommendedName>
        <fullName evidence="12">Flap endonuclease GEN-like 1</fullName>
    </recommendedName>
</protein>
<dbReference type="Pfam" id="PF00867">
    <property type="entry name" value="XPG_I"/>
    <property type="match status" value="1"/>
</dbReference>
<name>A0A803MQ17_CHEQI</name>
<dbReference type="InterPro" id="IPR006084">
    <property type="entry name" value="XPG/Rad2"/>
</dbReference>
<dbReference type="GO" id="GO:0005634">
    <property type="term" value="C:nucleus"/>
    <property type="evidence" value="ECO:0007669"/>
    <property type="project" value="UniProtKB-SubCell"/>
</dbReference>
<dbReference type="InterPro" id="IPR036279">
    <property type="entry name" value="5-3_exonuclease_C_sf"/>
</dbReference>
<reference evidence="16" key="2">
    <citation type="submission" date="2021-03" db="UniProtKB">
        <authorList>
            <consortium name="EnsemblPlants"/>
        </authorList>
    </citation>
    <scope>IDENTIFICATION</scope>
</reference>
<keyword evidence="3" id="KW-0540">Nuclease</keyword>
<dbReference type="Gramene" id="AUR62033368-RA">
    <property type="protein sequence ID" value="AUR62033368-RA:cds"/>
    <property type="gene ID" value="AUR62033368"/>
</dbReference>
<dbReference type="InterPro" id="IPR008918">
    <property type="entry name" value="HhH2"/>
</dbReference>
<dbReference type="GO" id="GO:0046872">
    <property type="term" value="F:metal ion binding"/>
    <property type="evidence" value="ECO:0007669"/>
    <property type="project" value="UniProtKB-KW"/>
</dbReference>
<keyword evidence="5" id="KW-0255">Endonuclease</keyword>
<feature type="region of interest" description="Disordered" evidence="13">
    <location>
        <begin position="502"/>
        <end position="542"/>
    </location>
</feature>
<evidence type="ECO:0000256" key="4">
    <source>
        <dbReference type="ARBA" id="ARBA00022723"/>
    </source>
</evidence>
<keyword evidence="17" id="KW-1185">Reference proteome</keyword>
<keyword evidence="9" id="KW-0234">DNA repair</keyword>
<comment type="subcellular location">
    <subcellularLocation>
        <location evidence="2">Nucleus</location>
    </subcellularLocation>
</comment>
<evidence type="ECO:0000256" key="6">
    <source>
        <dbReference type="ARBA" id="ARBA00022763"/>
    </source>
</evidence>
<evidence type="ECO:0000259" key="14">
    <source>
        <dbReference type="SMART" id="SM00484"/>
    </source>
</evidence>
<comment type="cofactor">
    <cofactor evidence="1">
        <name>Mg(2+)</name>
        <dbReference type="ChEBI" id="CHEBI:18420"/>
    </cofactor>
</comment>
<dbReference type="SMART" id="SM00485">
    <property type="entry name" value="XPGN"/>
    <property type="match status" value="1"/>
</dbReference>
<evidence type="ECO:0000256" key="9">
    <source>
        <dbReference type="ARBA" id="ARBA00023204"/>
    </source>
</evidence>
<dbReference type="FunFam" id="1.10.150.20:FF:000030">
    <property type="entry name" value="Flap endonuclease GEN-like 1"/>
    <property type="match status" value="1"/>
</dbReference>
<dbReference type="InterPro" id="IPR006086">
    <property type="entry name" value="XPG-I_dom"/>
</dbReference>
<dbReference type="GO" id="GO:0009555">
    <property type="term" value="P:pollen development"/>
    <property type="evidence" value="ECO:0007669"/>
    <property type="project" value="TreeGrafter"/>
</dbReference>
<dbReference type="CDD" id="cd09869">
    <property type="entry name" value="PIN_GEN1"/>
    <property type="match status" value="1"/>
</dbReference>
<evidence type="ECO:0000256" key="11">
    <source>
        <dbReference type="ARBA" id="ARBA00038112"/>
    </source>
</evidence>
<feature type="compositionally biased region" description="Polar residues" evidence="13">
    <location>
        <begin position="502"/>
        <end position="516"/>
    </location>
</feature>
<dbReference type="Pfam" id="PF00752">
    <property type="entry name" value="XPG_N"/>
    <property type="match status" value="1"/>
</dbReference>
<evidence type="ECO:0000256" key="2">
    <source>
        <dbReference type="ARBA" id="ARBA00004123"/>
    </source>
</evidence>
<keyword evidence="8" id="KW-0460">Magnesium</keyword>
<keyword evidence="7" id="KW-0378">Hydrolase</keyword>
<comment type="similarity">
    <text evidence="11">Belongs to the XPG/RAD2 endonuclease family. GEN subfamily.</text>
</comment>
<sequence length="542" mass="61088">MGVGGNFWDALKPYARYEGFDFIRNKKVAVDLSLWIVQHETALKSSRVRNPHLRLTFLRTINLFSKFGAYPVFVVDGKPSHLKSKARIARYFRSSGIDPKDMPVVEEGISVDRNKFFVKCVEECVDLLKYLGMPFFRARGEAEALCAQLNSEGAVDACITSDSDALLFGAKCVIKHVDPKSTRPFECYYVEDIEVGLGLGRKHLIAVSLLVGSDHNINGVQGIGMETALRFVKKYNEDEVLQRLSEIGSGHMFPSNANFGSPGKCTRNSDMLLQKSKAPHCSFCGHPGNKSLHSQVPYIAEYSADLLWNEPDIEMLIDFLAYHLHWEPSYIRQQIFPMLSTIFLRDMALHPCELLLLEQYKFDSIQRLKIRYGHQYYVVMWRRFGSSMSDANHSVPSEGYSIISASESEETQMDGTCNGLDELRVPQIHVDGESSFILTDENLELVQAAFPAEVDNFLQQKEVKESKRKVSRSRGTCIESPSSHSGGVQLAITDYYRSSKPLNQAKDNQNLAQSEGTGYLKEKKKASSPSLSKSVRRRLLFS</sequence>
<dbReference type="OMA" id="RNLYFRT"/>
<dbReference type="Gene3D" id="3.40.50.1010">
    <property type="entry name" value="5'-nuclease"/>
    <property type="match status" value="1"/>
</dbReference>
<dbReference type="SMART" id="SM00279">
    <property type="entry name" value="HhH2"/>
    <property type="match status" value="1"/>
</dbReference>
<keyword evidence="4" id="KW-0479">Metal-binding</keyword>
<evidence type="ECO:0000256" key="8">
    <source>
        <dbReference type="ARBA" id="ARBA00022842"/>
    </source>
</evidence>